<dbReference type="GO" id="GO:0004799">
    <property type="term" value="F:thymidylate synthase activity"/>
    <property type="evidence" value="ECO:0007669"/>
    <property type="project" value="TreeGrafter"/>
</dbReference>
<dbReference type="CDD" id="cd20175">
    <property type="entry name" value="ThyX"/>
    <property type="match status" value="1"/>
</dbReference>
<dbReference type="GO" id="GO:0050797">
    <property type="term" value="F:thymidylate synthase (FAD) activity"/>
    <property type="evidence" value="ECO:0007669"/>
    <property type="project" value="InterPro"/>
</dbReference>
<dbReference type="SUPFAM" id="SSF69796">
    <property type="entry name" value="Thymidylate synthase-complementing protein Thy1"/>
    <property type="match status" value="2"/>
</dbReference>
<dbReference type="InterPro" id="IPR036098">
    <property type="entry name" value="Thymidylate_synthase_ThyX_sf"/>
</dbReference>
<dbReference type="Gene3D" id="3.30.1360.170">
    <property type="match status" value="2"/>
</dbReference>
<reference evidence="1 2" key="1">
    <citation type="submission" date="2017-04" db="EMBL/GenBank/DDBJ databases">
        <title>Novel microbial lineages endemic to geothermal iron-oxide mats fill important gaps in the evolutionary history of Archaea.</title>
        <authorList>
            <person name="Jay Z.J."/>
            <person name="Beam J.P."/>
            <person name="Dlakic M."/>
            <person name="Rusch D.B."/>
            <person name="Kozubal M.A."/>
            <person name="Inskeep W.P."/>
        </authorList>
    </citation>
    <scope>NUCLEOTIDE SEQUENCE [LARGE SCALE GENOMIC DNA]</scope>
    <source>
        <strain evidence="1">OSP_D</strain>
    </source>
</reference>
<proteinExistence type="predicted"/>
<dbReference type="Pfam" id="PF02511">
    <property type="entry name" value="Thy1"/>
    <property type="match status" value="2"/>
</dbReference>
<evidence type="ECO:0000313" key="2">
    <source>
        <dbReference type="Proteomes" id="UP000240322"/>
    </source>
</evidence>
<evidence type="ECO:0008006" key="3">
    <source>
        <dbReference type="Google" id="ProtNLM"/>
    </source>
</evidence>
<dbReference type="GO" id="GO:0006231">
    <property type="term" value="P:dTMP biosynthetic process"/>
    <property type="evidence" value="ECO:0007669"/>
    <property type="project" value="InterPro"/>
</dbReference>
<protein>
    <recommendedName>
        <fullName evidence="3">Thymidylate synthase</fullName>
    </recommendedName>
</protein>
<dbReference type="EMBL" id="NEXE01000159">
    <property type="protein sequence ID" value="PSN87505.1"/>
    <property type="molecule type" value="Genomic_DNA"/>
</dbReference>
<dbReference type="AlphaFoldDB" id="A0A2R6AMD1"/>
<sequence>MAHAQTARLRGAFTDYTYNGAKRMLLVMSIITIADPSFEVVGTTMSVDKSRFIPSESRFKDLFLENLEIGPQVFDALCAAGTHSEKDVFELMKHKLRQFENGINTSQDYHNLGESVKEYVSNYTLKVFRNTLARGHIDVADMGTYLVVGRNVPRLVTLFLCSPHYLSHEQQSLRYTKANSFHIPNALRGKPLEEEARAIITQAYSLYSRMVERGIPLEDARSILPLAVNSNITSTGGGREYTYLGILSRSPHIVLPQVVKDSVDQILKSVSRIAPQVFLDYGPNYDIRRYYPSPQFFAKTNHFVNKLITQNKGERVVLLGFHDNGLKLSKQEVEEGVRSGDPAFFTNLLHIRAVFLVKLSLEAAHQAIRHRTWNHDFESLYDAAERFEYMVPPSIQSSDFLTEYHAMQSEMRELYMKVRDEISRSESLLFLTNAHYVYDVMEIDGWNMIGNLPLRTCEKAQWEIRGIAKLMASRLAWGSVQSGFTGDKTLSFYTLPTCQTFGVCYEDNSKDVCPIYRHKFLKA</sequence>
<evidence type="ECO:0000313" key="1">
    <source>
        <dbReference type="EMBL" id="PSN87505.1"/>
    </source>
</evidence>
<dbReference type="GO" id="GO:0070402">
    <property type="term" value="F:NADPH binding"/>
    <property type="evidence" value="ECO:0007669"/>
    <property type="project" value="TreeGrafter"/>
</dbReference>
<dbReference type="PANTHER" id="PTHR34934:SF1">
    <property type="entry name" value="FLAVIN-DEPENDENT THYMIDYLATE SYNTHASE"/>
    <property type="match status" value="1"/>
</dbReference>
<dbReference type="InterPro" id="IPR003669">
    <property type="entry name" value="Thymidylate_synthase_ThyX"/>
</dbReference>
<dbReference type="GO" id="GO:0050660">
    <property type="term" value="F:flavin adenine dinucleotide binding"/>
    <property type="evidence" value="ECO:0007669"/>
    <property type="project" value="InterPro"/>
</dbReference>
<comment type="caution">
    <text evidence="1">The sequence shown here is derived from an EMBL/GenBank/DDBJ whole genome shotgun (WGS) entry which is preliminary data.</text>
</comment>
<organism evidence="1 2">
    <name type="scientific">Candidatus Marsarchaeota G2 archaeon OSP_D</name>
    <dbReference type="NCBI Taxonomy" id="1978157"/>
    <lineage>
        <taxon>Archaea</taxon>
        <taxon>Candidatus Marsarchaeota</taxon>
        <taxon>Candidatus Marsarchaeota group 2</taxon>
    </lineage>
</organism>
<gene>
    <name evidence="1" type="ORF">B9Q03_10475</name>
</gene>
<dbReference type="PANTHER" id="PTHR34934">
    <property type="entry name" value="FLAVIN-DEPENDENT THYMIDYLATE SYNTHASE"/>
    <property type="match status" value="1"/>
</dbReference>
<dbReference type="PROSITE" id="PS51331">
    <property type="entry name" value="THYX"/>
    <property type="match status" value="1"/>
</dbReference>
<accession>A0A2R6AMD1</accession>
<name>A0A2R6AMD1_9ARCH</name>
<dbReference type="Proteomes" id="UP000240322">
    <property type="component" value="Unassembled WGS sequence"/>
</dbReference>